<protein>
    <submittedName>
        <fullName evidence="5">ABC transporter substrate-binding protein</fullName>
    </submittedName>
</protein>
<feature type="domain" description="SsuA/THI5-like" evidence="4">
    <location>
        <begin position="38"/>
        <end position="225"/>
    </location>
</feature>
<evidence type="ECO:0000313" key="6">
    <source>
        <dbReference type="Proteomes" id="UP000603602"/>
    </source>
</evidence>
<dbReference type="SUPFAM" id="SSF53850">
    <property type="entry name" value="Periplasmic binding protein-like II"/>
    <property type="match status" value="1"/>
</dbReference>
<dbReference type="RefSeq" id="WP_187717160.1">
    <property type="nucleotide sequence ID" value="NZ_JACTAH010000001.1"/>
</dbReference>
<reference evidence="6" key="1">
    <citation type="submission" date="2023-07" db="EMBL/GenBank/DDBJ databases">
        <title>Thauera sp. CAU 1555 isolated from sand of Yaerae Beach.</title>
        <authorList>
            <person name="Kim W."/>
        </authorList>
    </citation>
    <scope>NUCLEOTIDE SEQUENCE [LARGE SCALE GENOMIC DNA]</scope>
    <source>
        <strain evidence="6">CAU 1555</strain>
    </source>
</reference>
<evidence type="ECO:0000256" key="3">
    <source>
        <dbReference type="ARBA" id="ARBA00022729"/>
    </source>
</evidence>
<name>A0ABR9B8M4_9RHOO</name>
<keyword evidence="6" id="KW-1185">Reference proteome</keyword>
<dbReference type="PANTHER" id="PTHR30024:SF47">
    <property type="entry name" value="TAURINE-BINDING PERIPLASMIC PROTEIN"/>
    <property type="match status" value="1"/>
</dbReference>
<dbReference type="EMBL" id="JACYTO010000001">
    <property type="protein sequence ID" value="MBD8502373.1"/>
    <property type="molecule type" value="Genomic_DNA"/>
</dbReference>
<dbReference type="Pfam" id="PF09084">
    <property type="entry name" value="NMT1"/>
    <property type="match status" value="1"/>
</dbReference>
<comment type="similarity">
    <text evidence="2">Belongs to the bacterial solute-binding protein SsuA/TauA family.</text>
</comment>
<evidence type="ECO:0000259" key="4">
    <source>
        <dbReference type="Pfam" id="PF09084"/>
    </source>
</evidence>
<evidence type="ECO:0000313" key="5">
    <source>
        <dbReference type="EMBL" id="MBD8502373.1"/>
    </source>
</evidence>
<gene>
    <name evidence="5" type="ORF">IFO67_05715</name>
</gene>
<keyword evidence="3" id="KW-0732">Signal</keyword>
<accession>A0ABR9B8M4</accession>
<dbReference type="InterPro" id="IPR015168">
    <property type="entry name" value="SsuA/THI5"/>
</dbReference>
<proteinExistence type="inferred from homology"/>
<sequence length="304" mass="32550">MAGCRHAAAPLRIASNQWPGYEPLYLARELGLIDPDRVRLIELLSATDCMQALAADTVEGAGLTLDEVLTARAEGLELTVVQIFNFSAGADMILARPGTGRMADLAGGRIGLEQTALGALMLASALELNDMPANSVERVPLTVDQQREAFLAGRVDAVVTFEPVASLLLASGAVRVFDSRAIPGRIVDVLAVSPAALERSDGALRHLVEAHFTALEHTRTQPQDAAYRMAPRLGVSPQDVRKALAGLHMPDAAENRELLLPPATALHETALRLQDIMLANGLLPQRQSLDGLFDHRFLPDLEAA</sequence>
<dbReference type="Gene3D" id="3.40.190.10">
    <property type="entry name" value="Periplasmic binding protein-like II"/>
    <property type="match status" value="2"/>
</dbReference>
<comment type="caution">
    <text evidence="5">The sequence shown here is derived from an EMBL/GenBank/DDBJ whole genome shotgun (WGS) entry which is preliminary data.</text>
</comment>
<evidence type="ECO:0000256" key="2">
    <source>
        <dbReference type="ARBA" id="ARBA00010742"/>
    </source>
</evidence>
<evidence type="ECO:0000256" key="1">
    <source>
        <dbReference type="ARBA" id="ARBA00004418"/>
    </source>
</evidence>
<organism evidence="5 6">
    <name type="scientific">Thauera sedimentorum</name>
    <dbReference type="NCBI Taxonomy" id="2767595"/>
    <lineage>
        <taxon>Bacteria</taxon>
        <taxon>Pseudomonadati</taxon>
        <taxon>Pseudomonadota</taxon>
        <taxon>Betaproteobacteria</taxon>
        <taxon>Rhodocyclales</taxon>
        <taxon>Zoogloeaceae</taxon>
        <taxon>Thauera</taxon>
    </lineage>
</organism>
<dbReference type="Proteomes" id="UP000603602">
    <property type="component" value="Unassembled WGS sequence"/>
</dbReference>
<dbReference type="PANTHER" id="PTHR30024">
    <property type="entry name" value="ALIPHATIC SULFONATES-BINDING PROTEIN-RELATED"/>
    <property type="match status" value="1"/>
</dbReference>
<comment type="subcellular location">
    <subcellularLocation>
        <location evidence="1">Periplasm</location>
    </subcellularLocation>
</comment>